<feature type="transmembrane region" description="Helical" evidence="1">
    <location>
        <begin position="6"/>
        <end position="28"/>
    </location>
</feature>
<feature type="transmembrane region" description="Helical" evidence="1">
    <location>
        <begin position="44"/>
        <end position="64"/>
    </location>
</feature>
<evidence type="ECO:0000313" key="3">
    <source>
        <dbReference type="Proteomes" id="UP001596110"/>
    </source>
</evidence>
<comment type="caution">
    <text evidence="2">The sequence shown here is derived from an EMBL/GenBank/DDBJ whole genome shotgun (WGS) entry which is preliminary data.</text>
</comment>
<dbReference type="Proteomes" id="UP001596110">
    <property type="component" value="Unassembled WGS sequence"/>
</dbReference>
<reference evidence="3" key="1">
    <citation type="journal article" date="2019" name="Int. J. Syst. Evol. Microbiol.">
        <title>The Global Catalogue of Microorganisms (GCM) 10K type strain sequencing project: providing services to taxonomists for standard genome sequencing and annotation.</title>
        <authorList>
            <consortium name="The Broad Institute Genomics Platform"/>
            <consortium name="The Broad Institute Genome Sequencing Center for Infectious Disease"/>
            <person name="Wu L."/>
            <person name="Ma J."/>
        </authorList>
    </citation>
    <scope>NUCLEOTIDE SEQUENCE [LARGE SCALE GENOMIC DNA]</scope>
    <source>
        <strain evidence="3">DT43</strain>
    </source>
</reference>
<keyword evidence="1" id="KW-0812">Transmembrane</keyword>
<evidence type="ECO:0000313" key="2">
    <source>
        <dbReference type="EMBL" id="MFC5631623.1"/>
    </source>
</evidence>
<keyword evidence="3" id="KW-1185">Reference proteome</keyword>
<evidence type="ECO:0000256" key="1">
    <source>
        <dbReference type="SAM" id="Phobius"/>
    </source>
</evidence>
<feature type="transmembrane region" description="Helical" evidence="1">
    <location>
        <begin position="76"/>
        <end position="99"/>
    </location>
</feature>
<organism evidence="2 3">
    <name type="scientific">Streptococcus caledonicus</name>
    <dbReference type="NCBI Taxonomy" id="2614158"/>
    <lineage>
        <taxon>Bacteria</taxon>
        <taxon>Bacillati</taxon>
        <taxon>Bacillota</taxon>
        <taxon>Bacilli</taxon>
        <taxon>Lactobacillales</taxon>
        <taxon>Streptococcaceae</taxon>
        <taxon>Streptococcus</taxon>
    </lineage>
</organism>
<accession>A0ABW0UEN8</accession>
<gene>
    <name evidence="2" type="ORF">ACFPQ3_08620</name>
</gene>
<sequence length="112" mass="12817">MLPHLFLPFFWFIFIFGGLAVNVTYAMLTGAHPSVDPRFEKQGYILRILLLLFSLIAICISMMLEMITKGLVWTEFFSYGGSGSMLILGLSLFAMGSSITYRRYLDKREEED</sequence>
<keyword evidence="1" id="KW-0472">Membrane</keyword>
<dbReference type="RefSeq" id="WP_156806001.1">
    <property type="nucleotide sequence ID" value="NZ_JBHSOJ010000023.1"/>
</dbReference>
<keyword evidence="1" id="KW-1133">Transmembrane helix</keyword>
<protein>
    <submittedName>
        <fullName evidence="2">Uncharacterized protein</fullName>
    </submittedName>
</protein>
<proteinExistence type="predicted"/>
<name>A0ABW0UEN8_9STRE</name>
<dbReference type="EMBL" id="JBHSOJ010000023">
    <property type="protein sequence ID" value="MFC5631623.1"/>
    <property type="molecule type" value="Genomic_DNA"/>
</dbReference>